<evidence type="ECO:0000313" key="8">
    <source>
        <dbReference type="Proteomes" id="UP000694557"/>
    </source>
</evidence>
<dbReference type="Ensembl" id="ENSOKIT00005094205.1">
    <property type="protein sequence ID" value="ENSOKIP00005088115.1"/>
    <property type="gene ID" value="ENSOKIG00005038430.1"/>
</dbReference>
<keyword evidence="6" id="KW-0812">Transmembrane</keyword>
<dbReference type="InterPro" id="IPR050840">
    <property type="entry name" value="Adaptor_Complx_Large_Subunit"/>
</dbReference>
<protein>
    <recommendedName>
        <fullName evidence="9">AP-1 complex subunit gamma-like 2</fullName>
    </recommendedName>
</protein>
<reference evidence="7" key="1">
    <citation type="submission" date="2025-08" db="UniProtKB">
        <authorList>
            <consortium name="Ensembl"/>
        </authorList>
    </citation>
    <scope>IDENTIFICATION</scope>
</reference>
<comment type="subcellular location">
    <subcellularLocation>
        <location evidence="1">Endomembrane system</location>
    </subcellularLocation>
</comment>
<dbReference type="AlphaFoldDB" id="A0A8C7JMB5"/>
<evidence type="ECO:0000313" key="7">
    <source>
        <dbReference type="Ensembl" id="ENSOKIP00005088115.1"/>
    </source>
</evidence>
<evidence type="ECO:0000256" key="2">
    <source>
        <dbReference type="ARBA" id="ARBA00006613"/>
    </source>
</evidence>
<name>A0A8C7JMB5_ONCKI</name>
<dbReference type="Proteomes" id="UP000694557">
    <property type="component" value="Unassembled WGS sequence"/>
</dbReference>
<dbReference type="GO" id="GO:0015031">
    <property type="term" value="P:protein transport"/>
    <property type="evidence" value="ECO:0007669"/>
    <property type="project" value="UniProtKB-KW"/>
</dbReference>
<dbReference type="PANTHER" id="PTHR22780">
    <property type="entry name" value="ADAPTIN, ALPHA/GAMMA/EPSILON"/>
    <property type="match status" value="1"/>
</dbReference>
<sequence>MSPSVRLQEMIRVIRGARTQGEERGVIQRECAAIRAQFRQADNGTRSHNLAKLLYVHMLGYPAHFGQVVNSALKIVIMYLVSTALFITSQC</sequence>
<dbReference type="GeneTree" id="ENSGT00950000182838"/>
<dbReference type="InterPro" id="IPR011989">
    <property type="entry name" value="ARM-like"/>
</dbReference>
<keyword evidence="3" id="KW-0813">Transport</keyword>
<evidence type="ECO:0000256" key="3">
    <source>
        <dbReference type="ARBA" id="ARBA00022448"/>
    </source>
</evidence>
<proteinExistence type="inferred from homology"/>
<accession>A0A8C7JMB5</accession>
<dbReference type="InterPro" id="IPR016024">
    <property type="entry name" value="ARM-type_fold"/>
</dbReference>
<feature type="transmembrane region" description="Helical" evidence="6">
    <location>
        <begin position="68"/>
        <end position="87"/>
    </location>
</feature>
<organism evidence="7 8">
    <name type="scientific">Oncorhynchus kisutch</name>
    <name type="common">Coho salmon</name>
    <name type="synonym">Salmo kisutch</name>
    <dbReference type="NCBI Taxonomy" id="8019"/>
    <lineage>
        <taxon>Eukaryota</taxon>
        <taxon>Metazoa</taxon>
        <taxon>Chordata</taxon>
        <taxon>Craniata</taxon>
        <taxon>Vertebrata</taxon>
        <taxon>Euteleostomi</taxon>
        <taxon>Actinopterygii</taxon>
        <taxon>Neopterygii</taxon>
        <taxon>Teleostei</taxon>
        <taxon>Protacanthopterygii</taxon>
        <taxon>Salmoniformes</taxon>
        <taxon>Salmonidae</taxon>
        <taxon>Salmoninae</taxon>
        <taxon>Oncorhynchus</taxon>
    </lineage>
</organism>
<dbReference type="GO" id="GO:0012505">
    <property type="term" value="C:endomembrane system"/>
    <property type="evidence" value="ECO:0007669"/>
    <property type="project" value="UniProtKB-SubCell"/>
</dbReference>
<keyword evidence="6" id="KW-1133">Transmembrane helix</keyword>
<evidence type="ECO:0000256" key="1">
    <source>
        <dbReference type="ARBA" id="ARBA00004308"/>
    </source>
</evidence>
<keyword evidence="4" id="KW-0653">Protein transport</keyword>
<evidence type="ECO:0000256" key="4">
    <source>
        <dbReference type="ARBA" id="ARBA00022927"/>
    </source>
</evidence>
<dbReference type="GO" id="GO:0005737">
    <property type="term" value="C:cytoplasm"/>
    <property type="evidence" value="ECO:0007669"/>
    <property type="project" value="UniProtKB-ARBA"/>
</dbReference>
<keyword evidence="8" id="KW-1185">Reference proteome</keyword>
<evidence type="ECO:0000256" key="5">
    <source>
        <dbReference type="ARBA" id="ARBA00023136"/>
    </source>
</evidence>
<dbReference type="Gene3D" id="1.25.10.10">
    <property type="entry name" value="Leucine-rich Repeat Variant"/>
    <property type="match status" value="1"/>
</dbReference>
<comment type="similarity">
    <text evidence="2">Belongs to the adaptor complexes large subunit family.</text>
</comment>
<keyword evidence="5 6" id="KW-0472">Membrane</keyword>
<reference evidence="7" key="2">
    <citation type="submission" date="2025-09" db="UniProtKB">
        <authorList>
            <consortium name="Ensembl"/>
        </authorList>
    </citation>
    <scope>IDENTIFICATION</scope>
</reference>
<evidence type="ECO:0000256" key="6">
    <source>
        <dbReference type="SAM" id="Phobius"/>
    </source>
</evidence>
<evidence type="ECO:0008006" key="9">
    <source>
        <dbReference type="Google" id="ProtNLM"/>
    </source>
</evidence>
<dbReference type="SUPFAM" id="SSF48371">
    <property type="entry name" value="ARM repeat"/>
    <property type="match status" value="1"/>
</dbReference>